<dbReference type="SUPFAM" id="SSF51569">
    <property type="entry name" value="Aldolase"/>
    <property type="match status" value="1"/>
</dbReference>
<dbReference type="PIRSF" id="PIRSF001359">
    <property type="entry name" value="F_bP_aldolase_II"/>
    <property type="match status" value="1"/>
</dbReference>
<dbReference type="Gene3D" id="3.20.20.70">
    <property type="entry name" value="Aldolase class I"/>
    <property type="match status" value="1"/>
</dbReference>
<dbReference type="GO" id="GO:0008270">
    <property type="term" value="F:zinc ion binding"/>
    <property type="evidence" value="ECO:0007669"/>
    <property type="project" value="InterPro"/>
</dbReference>
<dbReference type="Proteomes" id="UP000230706">
    <property type="component" value="Unassembled WGS sequence"/>
</dbReference>
<evidence type="ECO:0000313" key="4">
    <source>
        <dbReference type="Proteomes" id="UP000230706"/>
    </source>
</evidence>
<feature type="binding site" evidence="2">
    <location>
        <position position="83"/>
    </location>
    <ligand>
        <name>Zn(2+)</name>
        <dbReference type="ChEBI" id="CHEBI:29105"/>
        <label>1</label>
        <note>catalytic</note>
    </ligand>
</feature>
<keyword evidence="2" id="KW-0862">Zinc</keyword>
<dbReference type="AlphaFoldDB" id="A0A2H0ULB9"/>
<sequence length="289" mass="31076">MYMLTLRGVLDDALVRKVAIGHFNISDSNQLNGIAAAAREVNVPVIIGVSEGEREFLGGKKASAMVKAAGEEFGIAIFLNADHMHSVDACKSAIDEGFDSVIFDGTKLSPGENKKYTKEVVEYARKSGRDIIVEAELGYIGSSSKLLDDVPEDVILNALPSAEDAAEFVSDTGVDALAPAVGNLHGMLKGRSNPSLNIELISSMREAVGSDISLVLHGGSGLSDDDFKKAIHAGMNVVHINTEIRVAYRKGIEEALKENPEEVAPYRYLDKGRDAVMEIVKDRLQLFSS</sequence>
<dbReference type="GO" id="GO:0005975">
    <property type="term" value="P:carbohydrate metabolic process"/>
    <property type="evidence" value="ECO:0007669"/>
    <property type="project" value="InterPro"/>
</dbReference>
<accession>A0A2H0ULB9</accession>
<dbReference type="InterPro" id="IPR050246">
    <property type="entry name" value="Class_II_FBP_aldolase"/>
</dbReference>
<name>A0A2H0ULB9_9BACT</name>
<feature type="binding site" evidence="2">
    <location>
        <position position="104"/>
    </location>
    <ligand>
        <name>Zn(2+)</name>
        <dbReference type="ChEBI" id="CHEBI:29105"/>
        <label>2</label>
    </ligand>
</feature>
<evidence type="ECO:0000256" key="2">
    <source>
        <dbReference type="PIRSR" id="PIRSR001359-3"/>
    </source>
</evidence>
<proteinExistence type="predicted"/>
<dbReference type="GO" id="GO:0016832">
    <property type="term" value="F:aldehyde-lyase activity"/>
    <property type="evidence" value="ECO:0007669"/>
    <property type="project" value="InterPro"/>
</dbReference>
<evidence type="ECO:0000313" key="3">
    <source>
        <dbReference type="EMBL" id="PIR86466.1"/>
    </source>
</evidence>
<reference evidence="4" key="1">
    <citation type="submission" date="2017-09" db="EMBL/GenBank/DDBJ databases">
        <title>Depth-based differentiation of microbial function through sediment-hosted aquifers and enrichment of novel symbionts in the deep terrestrial subsurface.</title>
        <authorList>
            <person name="Probst A.J."/>
            <person name="Ladd B."/>
            <person name="Jarett J.K."/>
            <person name="Geller-Mcgrath D.E."/>
            <person name="Sieber C.M.K."/>
            <person name="Emerson J.B."/>
            <person name="Anantharaman K."/>
            <person name="Thomas B.C."/>
            <person name="Malmstrom R."/>
            <person name="Stieglmeier M."/>
            <person name="Klingl A."/>
            <person name="Woyke T."/>
            <person name="Ryan C.M."/>
            <person name="Banfield J.F."/>
        </authorList>
    </citation>
    <scope>NUCLEOTIDE SEQUENCE [LARGE SCALE GENOMIC DNA]</scope>
</reference>
<dbReference type="NCBIfam" id="TIGR00167">
    <property type="entry name" value="cbbA"/>
    <property type="match status" value="1"/>
</dbReference>
<dbReference type="InterPro" id="IPR000771">
    <property type="entry name" value="FBA_II"/>
</dbReference>
<feature type="binding site" evidence="2">
    <location>
        <position position="136"/>
    </location>
    <ligand>
        <name>Zn(2+)</name>
        <dbReference type="ChEBI" id="CHEBI:29105"/>
        <label>2</label>
    </ligand>
</feature>
<feature type="binding site" evidence="2">
    <location>
        <position position="185"/>
    </location>
    <ligand>
        <name>Zn(2+)</name>
        <dbReference type="ChEBI" id="CHEBI:29105"/>
        <label>1</label>
        <note>catalytic</note>
    </ligand>
</feature>
<dbReference type="PANTHER" id="PTHR30304:SF0">
    <property type="entry name" value="D-TAGATOSE-1,6-BISPHOSPHATE ALDOLASE SUBUNIT GATY-RELATED"/>
    <property type="match status" value="1"/>
</dbReference>
<keyword evidence="2" id="KW-0479">Metal-binding</keyword>
<dbReference type="EMBL" id="PFBF01000014">
    <property type="protein sequence ID" value="PIR86466.1"/>
    <property type="molecule type" value="Genomic_DNA"/>
</dbReference>
<organism evidence="3 4">
    <name type="scientific">Candidatus Kaiserbacteria bacterium CG10_big_fil_rev_8_21_14_0_10_43_70</name>
    <dbReference type="NCBI Taxonomy" id="1974605"/>
    <lineage>
        <taxon>Bacteria</taxon>
        <taxon>Candidatus Kaiseribacteriota</taxon>
    </lineage>
</organism>
<dbReference type="Pfam" id="PF01116">
    <property type="entry name" value="F_bP_aldolase"/>
    <property type="match status" value="1"/>
</dbReference>
<gene>
    <name evidence="3" type="ORF">COU13_00750</name>
</gene>
<feature type="binding site" evidence="2">
    <location>
        <position position="217"/>
    </location>
    <ligand>
        <name>Zn(2+)</name>
        <dbReference type="ChEBI" id="CHEBI:29105"/>
        <label>1</label>
        <note>catalytic</note>
    </ligand>
</feature>
<feature type="active site" description="Proton donor" evidence="1">
    <location>
        <position position="82"/>
    </location>
</feature>
<dbReference type="InterPro" id="IPR013785">
    <property type="entry name" value="Aldolase_TIM"/>
</dbReference>
<protein>
    <submittedName>
        <fullName evidence="3">Tagatose-bisphosphate aldolase</fullName>
    </submittedName>
</protein>
<comment type="cofactor">
    <cofactor evidence="2">
        <name>Zn(2+)</name>
        <dbReference type="ChEBI" id="CHEBI:29105"/>
    </cofactor>
    <text evidence="2">Binds 2 Zn(2+) ions per subunit. One is catalytic and the other provides a structural contribution.</text>
</comment>
<dbReference type="PANTHER" id="PTHR30304">
    <property type="entry name" value="D-TAGATOSE-1,6-BISPHOSPHATE ALDOLASE"/>
    <property type="match status" value="1"/>
</dbReference>
<evidence type="ECO:0000256" key="1">
    <source>
        <dbReference type="PIRSR" id="PIRSR001359-1"/>
    </source>
</evidence>
<comment type="caution">
    <text evidence="3">The sequence shown here is derived from an EMBL/GenBank/DDBJ whole genome shotgun (WGS) entry which is preliminary data.</text>
</comment>